<accession>A0A0F9HTW0</accession>
<organism evidence="1">
    <name type="scientific">marine sediment metagenome</name>
    <dbReference type="NCBI Taxonomy" id="412755"/>
    <lineage>
        <taxon>unclassified sequences</taxon>
        <taxon>metagenomes</taxon>
        <taxon>ecological metagenomes</taxon>
    </lineage>
</organism>
<protein>
    <submittedName>
        <fullName evidence="1">Uncharacterized protein</fullName>
    </submittedName>
</protein>
<comment type="caution">
    <text evidence="1">The sequence shown here is derived from an EMBL/GenBank/DDBJ whole genome shotgun (WGS) entry which is preliminary data.</text>
</comment>
<dbReference type="AlphaFoldDB" id="A0A0F9HTW0"/>
<evidence type="ECO:0000313" key="1">
    <source>
        <dbReference type="EMBL" id="KKL78572.1"/>
    </source>
</evidence>
<reference evidence="1" key="1">
    <citation type="journal article" date="2015" name="Nature">
        <title>Complex archaea that bridge the gap between prokaryotes and eukaryotes.</title>
        <authorList>
            <person name="Spang A."/>
            <person name="Saw J.H."/>
            <person name="Jorgensen S.L."/>
            <person name="Zaremba-Niedzwiedzka K."/>
            <person name="Martijn J."/>
            <person name="Lind A.E."/>
            <person name="van Eijk R."/>
            <person name="Schleper C."/>
            <person name="Guy L."/>
            <person name="Ettema T.J."/>
        </authorList>
    </citation>
    <scope>NUCLEOTIDE SEQUENCE</scope>
</reference>
<gene>
    <name evidence="1" type="ORF">LCGC14_2023500</name>
</gene>
<sequence>MANVYNKLGKLWELTTDDILIFPRRGVTRIRKIFCQMDSEADIVQFETINFNTAAVHDLTLTNLTFSGTNTITDADGGSVMSSTAAGQWINITDCTTAANNGWWYLKTDTDANNQIVEIGANIDAAAHALTNGTTQTARLRFYGAETCMAIVNDTLGGSSSVHHPTLDWETRGRFFPSLSMTGFTGATCYVYIE</sequence>
<proteinExistence type="predicted"/>
<dbReference type="EMBL" id="LAZR01023416">
    <property type="protein sequence ID" value="KKL78572.1"/>
    <property type="molecule type" value="Genomic_DNA"/>
</dbReference>
<name>A0A0F9HTW0_9ZZZZ</name>